<proteinExistence type="predicted"/>
<dbReference type="RefSeq" id="WP_123272132.1">
    <property type="nucleotide sequence ID" value="NZ_RJJQ01000015.1"/>
</dbReference>
<dbReference type="Pfam" id="PF13814">
    <property type="entry name" value="Replic_Relax"/>
    <property type="match status" value="1"/>
</dbReference>
<dbReference type="AlphaFoldDB" id="A0A3M9M574"/>
<dbReference type="Proteomes" id="UP000271678">
    <property type="component" value="Unassembled WGS sequence"/>
</dbReference>
<protein>
    <recommendedName>
        <fullName evidence="4">Replication-relaxation</fullName>
    </recommendedName>
</protein>
<name>A0A3M9M574_9MICO</name>
<evidence type="ECO:0000256" key="1">
    <source>
        <dbReference type="SAM" id="MobiDB-lite"/>
    </source>
</evidence>
<dbReference type="InterPro" id="IPR025855">
    <property type="entry name" value="Replic_Relax"/>
</dbReference>
<evidence type="ECO:0008006" key="4">
    <source>
        <dbReference type="Google" id="ProtNLM"/>
    </source>
</evidence>
<sequence length="335" mass="36465">MSSENSSSNSDQASPFVRPAAPGGFAASADVTATQAASSPANTSPRKGAKNPARRRVVGTVARARLRADLADRDRAILAVLGMHRFLSTHQVQRFCFPASNQLRLDSAAREARRTLLRLKRAGVLQNVTPRRVGGIEAGSGVQIWQLTSAGHRLATETARPSAEPSWRYRAEAPTTRFLVHELAIADAHLASIQAAADMRAALQVQIEQRASRTYTGLGGAALRLTPDLALRLAGEDADGAYEDRWFMEIDCGTESLPTLVRKCEQYEAYYRSGREQADSGTFPLVLWVFHGIRAAARATELRRRILRAGRLTPELFRYAPADSVEQMLTSGGAV</sequence>
<feature type="compositionally biased region" description="Low complexity" evidence="1">
    <location>
        <begin position="26"/>
        <end position="39"/>
    </location>
</feature>
<organism evidence="2 3">
    <name type="scientific">Flexivirga caeni</name>
    <dbReference type="NCBI Taxonomy" id="2294115"/>
    <lineage>
        <taxon>Bacteria</taxon>
        <taxon>Bacillati</taxon>
        <taxon>Actinomycetota</taxon>
        <taxon>Actinomycetes</taxon>
        <taxon>Micrococcales</taxon>
        <taxon>Dermacoccaceae</taxon>
        <taxon>Flexivirga</taxon>
    </lineage>
</organism>
<feature type="region of interest" description="Disordered" evidence="1">
    <location>
        <begin position="1"/>
        <end position="56"/>
    </location>
</feature>
<gene>
    <name evidence="2" type="ORF">EFY87_14175</name>
</gene>
<evidence type="ECO:0000313" key="2">
    <source>
        <dbReference type="EMBL" id="RNI20721.1"/>
    </source>
</evidence>
<feature type="compositionally biased region" description="Basic residues" evidence="1">
    <location>
        <begin position="47"/>
        <end position="56"/>
    </location>
</feature>
<reference evidence="2 3" key="1">
    <citation type="submission" date="2018-11" db="EMBL/GenBank/DDBJ databases">
        <title>Draft genome of Simplicispira Flexivirga sp. BO-16.</title>
        <authorList>
            <person name="Im W.T."/>
        </authorList>
    </citation>
    <scope>NUCLEOTIDE SEQUENCE [LARGE SCALE GENOMIC DNA]</scope>
    <source>
        <strain evidence="2 3">BO-16</strain>
    </source>
</reference>
<evidence type="ECO:0000313" key="3">
    <source>
        <dbReference type="Proteomes" id="UP000271678"/>
    </source>
</evidence>
<comment type="caution">
    <text evidence="2">The sequence shown here is derived from an EMBL/GenBank/DDBJ whole genome shotgun (WGS) entry which is preliminary data.</text>
</comment>
<dbReference type="OrthoDB" id="4146863at2"/>
<accession>A0A3M9M574</accession>
<dbReference type="EMBL" id="RJJQ01000015">
    <property type="protein sequence ID" value="RNI20721.1"/>
    <property type="molecule type" value="Genomic_DNA"/>
</dbReference>
<feature type="compositionally biased region" description="Low complexity" evidence="1">
    <location>
        <begin position="1"/>
        <end position="10"/>
    </location>
</feature>
<keyword evidence="3" id="KW-1185">Reference proteome</keyword>